<sequence>MDSSAHFTLSVLPPEILEEIMTYLDLATLKALRLSSRALYKDGTGSRFKQFIRVQSIELRQSSLESLQDLLAHPALGPAVKELEIVATIYDQTPQMDIVKAWRKSRKLVINLLPIPPFNLQAQGSADLFPILLLQDEFSYDEAVKQLAFCLSRIRKLRRIELDATIIQGPITIVTTDTGKTNWYPVWMRASRTYCITMEAITRSNVELKTLIVYQRTPRCSVPLYDIAANLEILDTNHLCQIGKGLECLSLSISNKVTTGATDRPPRKPIACHTVAWHGKRPANAAYISSLGGDPSGGNENFDGLARLLNLTSNLKTLDIHMYNTTQEKFVDSHFIFEAVSRETLLPHLRKCSLGGIITTEDSLLQFLSKHSNIAILALSQIQLPSEESWKPVFAHLEQRMPRLEHLHLSILRGGDRQSINLHPSWDDHPEELEVNRRSSIYYVHTKDFIADDFSKGLKFRQMPFAPFQGAPEATRWIRSVKAHYGAPWESQTEFISSDLGGRL</sequence>
<dbReference type="InterPro" id="IPR001810">
    <property type="entry name" value="F-box_dom"/>
</dbReference>
<dbReference type="AlphaFoldDB" id="A0A9W9VZ35"/>
<protein>
    <recommendedName>
        <fullName evidence="1">F-box domain-containing protein</fullName>
    </recommendedName>
</protein>
<dbReference type="GeneID" id="81371189"/>
<dbReference type="Proteomes" id="UP001147747">
    <property type="component" value="Unassembled WGS sequence"/>
</dbReference>
<dbReference type="SUPFAM" id="SSF52047">
    <property type="entry name" value="RNI-like"/>
    <property type="match status" value="1"/>
</dbReference>
<dbReference type="SUPFAM" id="SSF81383">
    <property type="entry name" value="F-box domain"/>
    <property type="match status" value="1"/>
</dbReference>
<keyword evidence="3" id="KW-1185">Reference proteome</keyword>
<evidence type="ECO:0000313" key="3">
    <source>
        <dbReference type="Proteomes" id="UP001147747"/>
    </source>
</evidence>
<dbReference type="OrthoDB" id="3886018at2759"/>
<dbReference type="EMBL" id="JAPZBU010000008">
    <property type="protein sequence ID" value="KAJ5392082.1"/>
    <property type="molecule type" value="Genomic_DNA"/>
</dbReference>
<dbReference type="Gene3D" id="3.80.10.10">
    <property type="entry name" value="Ribonuclease Inhibitor"/>
    <property type="match status" value="1"/>
</dbReference>
<dbReference type="InterPro" id="IPR032675">
    <property type="entry name" value="LRR_dom_sf"/>
</dbReference>
<name>A0A9W9VZ35_9EURO</name>
<gene>
    <name evidence="2" type="ORF">N7509_007572</name>
</gene>
<dbReference type="Pfam" id="PF00646">
    <property type="entry name" value="F-box"/>
    <property type="match status" value="1"/>
</dbReference>
<proteinExistence type="predicted"/>
<evidence type="ECO:0000313" key="2">
    <source>
        <dbReference type="EMBL" id="KAJ5392082.1"/>
    </source>
</evidence>
<reference evidence="2" key="1">
    <citation type="submission" date="2022-12" db="EMBL/GenBank/DDBJ databases">
        <authorList>
            <person name="Petersen C."/>
        </authorList>
    </citation>
    <scope>NUCLEOTIDE SEQUENCE</scope>
    <source>
        <strain evidence="2">IBT 29677</strain>
    </source>
</reference>
<feature type="domain" description="F-box" evidence="1">
    <location>
        <begin position="6"/>
        <end position="51"/>
    </location>
</feature>
<organism evidence="2 3">
    <name type="scientific">Penicillium cosmopolitanum</name>
    <dbReference type="NCBI Taxonomy" id="1131564"/>
    <lineage>
        <taxon>Eukaryota</taxon>
        <taxon>Fungi</taxon>
        <taxon>Dikarya</taxon>
        <taxon>Ascomycota</taxon>
        <taxon>Pezizomycotina</taxon>
        <taxon>Eurotiomycetes</taxon>
        <taxon>Eurotiomycetidae</taxon>
        <taxon>Eurotiales</taxon>
        <taxon>Aspergillaceae</taxon>
        <taxon>Penicillium</taxon>
    </lineage>
</organism>
<dbReference type="RefSeq" id="XP_056487760.1">
    <property type="nucleotide sequence ID" value="XM_056632209.1"/>
</dbReference>
<dbReference type="CDD" id="cd09917">
    <property type="entry name" value="F-box_SF"/>
    <property type="match status" value="1"/>
</dbReference>
<dbReference type="PROSITE" id="PS50181">
    <property type="entry name" value="FBOX"/>
    <property type="match status" value="1"/>
</dbReference>
<dbReference type="InterPro" id="IPR036047">
    <property type="entry name" value="F-box-like_dom_sf"/>
</dbReference>
<evidence type="ECO:0000259" key="1">
    <source>
        <dbReference type="PROSITE" id="PS50181"/>
    </source>
</evidence>
<accession>A0A9W9VZ35</accession>
<reference evidence="2" key="2">
    <citation type="journal article" date="2023" name="IMA Fungus">
        <title>Comparative genomic study of the Penicillium genus elucidates a diverse pangenome and 15 lateral gene transfer events.</title>
        <authorList>
            <person name="Petersen C."/>
            <person name="Sorensen T."/>
            <person name="Nielsen M.R."/>
            <person name="Sondergaard T.E."/>
            <person name="Sorensen J.L."/>
            <person name="Fitzpatrick D.A."/>
            <person name="Frisvad J.C."/>
            <person name="Nielsen K.L."/>
        </authorList>
    </citation>
    <scope>NUCLEOTIDE SEQUENCE</scope>
    <source>
        <strain evidence="2">IBT 29677</strain>
    </source>
</reference>
<comment type="caution">
    <text evidence="2">The sequence shown here is derived from an EMBL/GenBank/DDBJ whole genome shotgun (WGS) entry which is preliminary data.</text>
</comment>